<feature type="transmembrane region" description="Helical" evidence="7">
    <location>
        <begin position="70"/>
        <end position="86"/>
    </location>
</feature>
<dbReference type="PANTHER" id="PTHR23517">
    <property type="entry name" value="RESISTANCE PROTEIN MDTM, PUTATIVE-RELATED-RELATED"/>
    <property type="match status" value="1"/>
</dbReference>
<protein>
    <submittedName>
        <fullName evidence="9">MFS transporter</fullName>
    </submittedName>
</protein>
<dbReference type="Gene3D" id="1.20.1250.20">
    <property type="entry name" value="MFS general substrate transporter like domains"/>
    <property type="match status" value="1"/>
</dbReference>
<sequence>MPRGVWLLAAARAVNRLGAFSVPFLAALTVARFGASPSTAGLVTAAFGVATIPSRLLGGRLADRIGRRRSIVLGLAGCAVAQLAIAAAGTTWQVLAFAVLLGLVYEIYEPASQALIADAVAPADRARAYSLFSAALAAGGAGAGLIAAAVGRWDLRWLFVIDAASCLACAVVVRRVLPLDRPARGGARRGGPSPWRDRALLALLGTGTFYALVFTQVTVALPLSMAHSGGDAADAGILFTVSAVTTVAGQPLLRLGRLAALSTPVTLASGCVLLAAGFSGYAVFSGDAALSGDVVFSGDAVARGLVPLAVATVVWSLGDLLIFGRVYAAVAGIAPPDGRGHYLSVYGLSWGFAAIIAPVTATRILQDAGVTVLWASTAALCLVLAALQFVLVRPLLRDASPDTVQEGRGAEPVPALLD</sequence>
<accession>A0A3M2LIL9</accession>
<dbReference type="EMBL" id="RFFG01000111">
    <property type="protein sequence ID" value="RMI37281.1"/>
    <property type="molecule type" value="Genomic_DNA"/>
</dbReference>
<evidence type="ECO:0000259" key="8">
    <source>
        <dbReference type="PROSITE" id="PS50850"/>
    </source>
</evidence>
<dbReference type="GO" id="GO:0022857">
    <property type="term" value="F:transmembrane transporter activity"/>
    <property type="evidence" value="ECO:0007669"/>
    <property type="project" value="InterPro"/>
</dbReference>
<feature type="transmembrane region" description="Helical" evidence="7">
    <location>
        <begin position="157"/>
        <end position="177"/>
    </location>
</feature>
<dbReference type="PROSITE" id="PS00216">
    <property type="entry name" value="SUGAR_TRANSPORT_1"/>
    <property type="match status" value="1"/>
</dbReference>
<feature type="transmembrane region" description="Helical" evidence="7">
    <location>
        <begin position="340"/>
        <end position="360"/>
    </location>
</feature>
<keyword evidence="10" id="KW-1185">Reference proteome</keyword>
<dbReference type="PANTHER" id="PTHR23517:SF2">
    <property type="entry name" value="MULTIDRUG RESISTANCE PROTEIN MDTH"/>
    <property type="match status" value="1"/>
</dbReference>
<comment type="subcellular location">
    <subcellularLocation>
        <location evidence="1">Cell membrane</location>
        <topology evidence="1">Multi-pass membrane protein</topology>
    </subcellularLocation>
</comment>
<feature type="transmembrane region" description="Helical" evidence="7">
    <location>
        <begin position="40"/>
        <end position="58"/>
    </location>
</feature>
<feature type="transmembrane region" description="Helical" evidence="7">
    <location>
        <begin position="129"/>
        <end position="151"/>
    </location>
</feature>
<name>A0A3M2LIL9_9ACTN</name>
<feature type="transmembrane region" description="Helical" evidence="7">
    <location>
        <begin position="372"/>
        <end position="392"/>
    </location>
</feature>
<proteinExistence type="predicted"/>
<keyword evidence="2" id="KW-0813">Transport</keyword>
<dbReference type="Pfam" id="PF07690">
    <property type="entry name" value="MFS_1"/>
    <property type="match status" value="1"/>
</dbReference>
<feature type="transmembrane region" description="Helical" evidence="7">
    <location>
        <begin position="265"/>
        <end position="284"/>
    </location>
</feature>
<dbReference type="InterPro" id="IPR005829">
    <property type="entry name" value="Sugar_transporter_CS"/>
</dbReference>
<feature type="transmembrane region" description="Helical" evidence="7">
    <location>
        <begin position="92"/>
        <end position="108"/>
    </location>
</feature>
<dbReference type="PROSITE" id="PS50850">
    <property type="entry name" value="MFS"/>
    <property type="match status" value="1"/>
</dbReference>
<dbReference type="AlphaFoldDB" id="A0A3M2LIL9"/>
<evidence type="ECO:0000256" key="4">
    <source>
        <dbReference type="ARBA" id="ARBA00022692"/>
    </source>
</evidence>
<evidence type="ECO:0000256" key="5">
    <source>
        <dbReference type="ARBA" id="ARBA00022989"/>
    </source>
</evidence>
<reference evidence="9 10" key="1">
    <citation type="submission" date="2018-10" db="EMBL/GenBank/DDBJ databases">
        <title>Isolation from soil.</title>
        <authorList>
            <person name="Hu J."/>
        </authorList>
    </citation>
    <scope>NUCLEOTIDE SEQUENCE [LARGE SCALE GENOMIC DNA]</scope>
    <source>
        <strain evidence="9 10">NEAU-Ht49</strain>
    </source>
</reference>
<feature type="transmembrane region" description="Helical" evidence="7">
    <location>
        <begin position="304"/>
        <end position="328"/>
    </location>
</feature>
<evidence type="ECO:0000313" key="9">
    <source>
        <dbReference type="EMBL" id="RMI37281.1"/>
    </source>
</evidence>
<dbReference type="InterPro" id="IPR020846">
    <property type="entry name" value="MFS_dom"/>
</dbReference>
<keyword evidence="4 7" id="KW-0812">Transmembrane</keyword>
<dbReference type="SUPFAM" id="SSF103473">
    <property type="entry name" value="MFS general substrate transporter"/>
    <property type="match status" value="1"/>
</dbReference>
<dbReference type="InterPro" id="IPR011701">
    <property type="entry name" value="MFS"/>
</dbReference>
<comment type="caution">
    <text evidence="9">The sequence shown here is derived from an EMBL/GenBank/DDBJ whole genome shotgun (WGS) entry which is preliminary data.</text>
</comment>
<evidence type="ECO:0000313" key="10">
    <source>
        <dbReference type="Proteomes" id="UP000282674"/>
    </source>
</evidence>
<keyword evidence="5 7" id="KW-1133">Transmembrane helix</keyword>
<gene>
    <name evidence="9" type="ORF">EBO15_36320</name>
</gene>
<feature type="transmembrane region" description="Helical" evidence="7">
    <location>
        <begin position="198"/>
        <end position="223"/>
    </location>
</feature>
<feature type="domain" description="Major facilitator superfamily (MFS) profile" evidence="8">
    <location>
        <begin position="1"/>
        <end position="181"/>
    </location>
</feature>
<evidence type="ECO:0000256" key="7">
    <source>
        <dbReference type="SAM" id="Phobius"/>
    </source>
</evidence>
<dbReference type="Proteomes" id="UP000282674">
    <property type="component" value="Unassembled WGS sequence"/>
</dbReference>
<dbReference type="InterPro" id="IPR036259">
    <property type="entry name" value="MFS_trans_sf"/>
</dbReference>
<evidence type="ECO:0000256" key="2">
    <source>
        <dbReference type="ARBA" id="ARBA00022448"/>
    </source>
</evidence>
<organism evidence="9 10">
    <name type="scientific">Actinomadura harenae</name>
    <dbReference type="NCBI Taxonomy" id="2483351"/>
    <lineage>
        <taxon>Bacteria</taxon>
        <taxon>Bacillati</taxon>
        <taxon>Actinomycetota</taxon>
        <taxon>Actinomycetes</taxon>
        <taxon>Streptosporangiales</taxon>
        <taxon>Thermomonosporaceae</taxon>
        <taxon>Actinomadura</taxon>
    </lineage>
</organism>
<keyword evidence="6 7" id="KW-0472">Membrane</keyword>
<dbReference type="InterPro" id="IPR050171">
    <property type="entry name" value="MFS_Transporters"/>
</dbReference>
<feature type="transmembrane region" description="Helical" evidence="7">
    <location>
        <begin position="235"/>
        <end position="253"/>
    </location>
</feature>
<evidence type="ECO:0000256" key="6">
    <source>
        <dbReference type="ARBA" id="ARBA00023136"/>
    </source>
</evidence>
<dbReference type="OrthoDB" id="4109786at2"/>
<keyword evidence="3" id="KW-1003">Cell membrane</keyword>
<evidence type="ECO:0000256" key="3">
    <source>
        <dbReference type="ARBA" id="ARBA00022475"/>
    </source>
</evidence>
<dbReference type="GO" id="GO:0005886">
    <property type="term" value="C:plasma membrane"/>
    <property type="evidence" value="ECO:0007669"/>
    <property type="project" value="UniProtKB-SubCell"/>
</dbReference>
<evidence type="ECO:0000256" key="1">
    <source>
        <dbReference type="ARBA" id="ARBA00004651"/>
    </source>
</evidence>